<proteinExistence type="predicted"/>
<reference evidence="1 2" key="1">
    <citation type="submission" date="2013-01" db="EMBL/GenBank/DDBJ databases">
        <authorList>
            <person name="Harkins D.M."/>
            <person name="Durkin A.S."/>
            <person name="Brinkac L.M."/>
            <person name="Haft D.H."/>
            <person name="Selengut J.D."/>
            <person name="Sanka R."/>
            <person name="DePew J."/>
            <person name="Purushe J."/>
            <person name="Chanthongthip A."/>
            <person name="Lattana O."/>
            <person name="Phetsouvanh R."/>
            <person name="Newton P.N."/>
            <person name="Vinetz J.M."/>
            <person name="Sutton G.G."/>
            <person name="Nierman W.C."/>
            <person name="Fouts D.E."/>
        </authorList>
    </citation>
    <scope>NUCLEOTIDE SEQUENCE [LARGE SCALE GENOMIC DNA]</scope>
    <source>
        <strain evidence="1 2">UI 13098</strain>
    </source>
</reference>
<dbReference type="AlphaFoldDB" id="M6QRN6"/>
<protein>
    <recommendedName>
        <fullName evidence="3">Homeodomain-like domain protein</fullName>
    </recommendedName>
</protein>
<sequence>MKNDNNQKRLKDLEKRRQKGIRLHEKDYTCYRIAKELGISNALA</sequence>
<evidence type="ECO:0000313" key="2">
    <source>
        <dbReference type="Proteomes" id="UP000012118"/>
    </source>
</evidence>
<gene>
    <name evidence="1" type="ORF">LEP1GSC108_3443</name>
</gene>
<evidence type="ECO:0008006" key="3">
    <source>
        <dbReference type="Google" id="ProtNLM"/>
    </source>
</evidence>
<comment type="caution">
    <text evidence="1">The sequence shown here is derived from an EMBL/GenBank/DDBJ whole genome shotgun (WGS) entry which is preliminary data.</text>
</comment>
<dbReference type="EMBL" id="AHNU02000029">
    <property type="protein sequence ID" value="EMN91487.1"/>
    <property type="molecule type" value="Genomic_DNA"/>
</dbReference>
<name>M6QRN6_9LEPT</name>
<evidence type="ECO:0000313" key="1">
    <source>
        <dbReference type="EMBL" id="EMN91487.1"/>
    </source>
</evidence>
<dbReference type="Proteomes" id="UP000012118">
    <property type="component" value="Unassembled WGS sequence"/>
</dbReference>
<organism evidence="1 2">
    <name type="scientific">Leptospira weilii str. UI 13098</name>
    <dbReference type="NCBI Taxonomy" id="1088542"/>
    <lineage>
        <taxon>Bacteria</taxon>
        <taxon>Pseudomonadati</taxon>
        <taxon>Spirochaetota</taxon>
        <taxon>Spirochaetia</taxon>
        <taxon>Leptospirales</taxon>
        <taxon>Leptospiraceae</taxon>
        <taxon>Leptospira</taxon>
    </lineage>
</organism>
<accession>M6QRN6</accession>
<keyword evidence="2" id="KW-1185">Reference proteome</keyword>